<reference evidence="1" key="2">
    <citation type="submission" date="2021-12" db="EMBL/GenBank/DDBJ databases">
        <title>Resequencing data analysis of finger millet.</title>
        <authorList>
            <person name="Hatakeyama M."/>
            <person name="Aluri S."/>
            <person name="Balachadran M.T."/>
            <person name="Sivarajan S.R."/>
            <person name="Poveda L."/>
            <person name="Shimizu-Inatsugi R."/>
            <person name="Schlapbach R."/>
            <person name="Sreeman S.M."/>
            <person name="Shimizu K.K."/>
        </authorList>
    </citation>
    <scope>NUCLEOTIDE SEQUENCE</scope>
</reference>
<dbReference type="EMBL" id="BQKI01000005">
    <property type="protein sequence ID" value="GJM95666.1"/>
    <property type="molecule type" value="Genomic_DNA"/>
</dbReference>
<sequence>MVAEDGQACIKEEEEGHQLCHHPRSLGIVETQECVFDNTRLSTLALLHAFKQEQHIWCLAWARGLRALDSGHGDRLG</sequence>
<organism evidence="1 2">
    <name type="scientific">Eleusine coracana subsp. coracana</name>
    <dbReference type="NCBI Taxonomy" id="191504"/>
    <lineage>
        <taxon>Eukaryota</taxon>
        <taxon>Viridiplantae</taxon>
        <taxon>Streptophyta</taxon>
        <taxon>Embryophyta</taxon>
        <taxon>Tracheophyta</taxon>
        <taxon>Spermatophyta</taxon>
        <taxon>Magnoliopsida</taxon>
        <taxon>Liliopsida</taxon>
        <taxon>Poales</taxon>
        <taxon>Poaceae</taxon>
        <taxon>PACMAD clade</taxon>
        <taxon>Chloridoideae</taxon>
        <taxon>Cynodonteae</taxon>
        <taxon>Eleusininae</taxon>
        <taxon>Eleusine</taxon>
    </lineage>
</organism>
<proteinExistence type="predicted"/>
<evidence type="ECO:0000313" key="1">
    <source>
        <dbReference type="EMBL" id="GJM95666.1"/>
    </source>
</evidence>
<dbReference type="Proteomes" id="UP001054889">
    <property type="component" value="Unassembled WGS sequence"/>
</dbReference>
<comment type="caution">
    <text evidence="1">The sequence shown here is derived from an EMBL/GenBank/DDBJ whole genome shotgun (WGS) entry which is preliminary data.</text>
</comment>
<accession>A0AAV5CBI8</accession>
<protein>
    <submittedName>
        <fullName evidence="1">Uncharacterized protein</fullName>
    </submittedName>
</protein>
<reference evidence="1" key="1">
    <citation type="journal article" date="2018" name="DNA Res.">
        <title>Multiple hybrid de novo genome assembly of finger millet, an orphan allotetraploid crop.</title>
        <authorList>
            <person name="Hatakeyama M."/>
            <person name="Aluri S."/>
            <person name="Balachadran M.T."/>
            <person name="Sivarajan S.R."/>
            <person name="Patrignani A."/>
            <person name="Gruter S."/>
            <person name="Poveda L."/>
            <person name="Shimizu-Inatsugi R."/>
            <person name="Baeten J."/>
            <person name="Francoijs K.J."/>
            <person name="Nataraja K.N."/>
            <person name="Reddy Y.A.N."/>
            <person name="Phadnis S."/>
            <person name="Ravikumar R.L."/>
            <person name="Schlapbach R."/>
            <person name="Sreeman S.M."/>
            <person name="Shimizu K.K."/>
        </authorList>
    </citation>
    <scope>NUCLEOTIDE SEQUENCE</scope>
</reference>
<name>A0AAV5CBI8_ELECO</name>
<gene>
    <name evidence="1" type="primary">ga12436</name>
    <name evidence="1" type="ORF">PR202_ga12436</name>
</gene>
<evidence type="ECO:0000313" key="2">
    <source>
        <dbReference type="Proteomes" id="UP001054889"/>
    </source>
</evidence>
<keyword evidence="2" id="KW-1185">Reference proteome</keyword>
<dbReference type="AlphaFoldDB" id="A0AAV5CBI8"/>